<proteinExistence type="inferred from homology"/>
<keyword evidence="7" id="KW-0325">Glycoprotein</keyword>
<feature type="domain" description="Peptidase S1" evidence="10">
    <location>
        <begin position="36"/>
        <end position="169"/>
    </location>
</feature>
<organism evidence="11 13">
    <name type="scientific">Phytophthora infestans</name>
    <name type="common">Potato late blight agent</name>
    <name type="synonym">Botrytis infestans</name>
    <dbReference type="NCBI Taxonomy" id="4787"/>
    <lineage>
        <taxon>Eukaryota</taxon>
        <taxon>Sar</taxon>
        <taxon>Stramenopiles</taxon>
        <taxon>Oomycota</taxon>
        <taxon>Peronosporomycetes</taxon>
        <taxon>Peronosporales</taxon>
        <taxon>Peronosporaceae</taxon>
        <taxon>Phytophthora</taxon>
    </lineage>
</organism>
<dbReference type="FunFam" id="2.40.10.10:FF:000068">
    <property type="entry name" value="transmembrane protease serine 2"/>
    <property type="match status" value="1"/>
</dbReference>
<evidence type="ECO:0000313" key="13">
    <source>
        <dbReference type="Proteomes" id="UP000602510"/>
    </source>
</evidence>
<dbReference type="EMBL" id="WSZM01000308">
    <property type="protein sequence ID" value="KAF4035540.1"/>
    <property type="molecule type" value="Genomic_DNA"/>
</dbReference>
<dbReference type="InterPro" id="IPR001314">
    <property type="entry name" value="Peptidase_S1A"/>
</dbReference>
<feature type="chain" id="PRO_5032694720" evidence="9">
    <location>
        <begin position="24"/>
        <end position="169"/>
    </location>
</feature>
<keyword evidence="13" id="KW-1185">Reference proteome</keyword>
<sequence>MKITQCAIAISTVLALMTGLSFSDQTDLTSEEPASIYGGSNANIFNHPYMVGLHANGPDDKTFCGGTLIAPQYVITAAHCLDWNLYDVYASLGNQNNAGRGGQSAEQIRVVEAFRHPLFNSSWLAYDVALLKLDKPSRYQPVRLGAADGSDTKTGTVRNSSGGGSPCYP</sequence>
<dbReference type="PANTHER" id="PTHR24276:SF98">
    <property type="entry name" value="FI18310P1-RELATED"/>
    <property type="match status" value="1"/>
</dbReference>
<dbReference type="InterPro" id="IPR009003">
    <property type="entry name" value="Peptidase_S1_PA"/>
</dbReference>
<accession>A0A833WHV0</accession>
<dbReference type="EMBL" id="JAACNO010000182">
    <property type="protein sequence ID" value="KAF4149325.1"/>
    <property type="molecule type" value="Genomic_DNA"/>
</dbReference>
<dbReference type="GO" id="GO:0005576">
    <property type="term" value="C:extracellular region"/>
    <property type="evidence" value="ECO:0007669"/>
    <property type="project" value="UniProtKB-SubCell"/>
</dbReference>
<evidence type="ECO:0000256" key="4">
    <source>
        <dbReference type="ARBA" id="ARBA00022729"/>
    </source>
</evidence>
<keyword evidence="5" id="KW-0843">Virulence</keyword>
<dbReference type="Gene3D" id="2.40.10.10">
    <property type="entry name" value="Trypsin-like serine proteases"/>
    <property type="match status" value="1"/>
</dbReference>
<dbReference type="SUPFAM" id="SSF50494">
    <property type="entry name" value="Trypsin-like serine proteases"/>
    <property type="match status" value="1"/>
</dbReference>
<evidence type="ECO:0000256" key="1">
    <source>
        <dbReference type="ARBA" id="ARBA00004613"/>
    </source>
</evidence>
<evidence type="ECO:0000256" key="6">
    <source>
        <dbReference type="ARBA" id="ARBA00023157"/>
    </source>
</evidence>
<evidence type="ECO:0000313" key="12">
    <source>
        <dbReference type="EMBL" id="KAF4149325.1"/>
    </source>
</evidence>
<keyword evidence="3" id="KW-0964">Secreted</keyword>
<dbReference type="GO" id="GO:0006508">
    <property type="term" value="P:proteolysis"/>
    <property type="evidence" value="ECO:0007669"/>
    <property type="project" value="InterPro"/>
</dbReference>
<dbReference type="Proteomes" id="UP000602510">
    <property type="component" value="Unassembled WGS sequence"/>
</dbReference>
<evidence type="ECO:0000313" key="11">
    <source>
        <dbReference type="EMBL" id="KAF4035540.1"/>
    </source>
</evidence>
<comment type="subcellular location">
    <subcellularLocation>
        <location evidence="1">Secreted</location>
    </subcellularLocation>
</comment>
<comment type="similarity">
    <text evidence="2">Belongs to the peptidase S1 family.</text>
</comment>
<evidence type="ECO:0000256" key="9">
    <source>
        <dbReference type="SAM" id="SignalP"/>
    </source>
</evidence>
<dbReference type="InterPro" id="IPR001254">
    <property type="entry name" value="Trypsin_dom"/>
</dbReference>
<dbReference type="PROSITE" id="PS50240">
    <property type="entry name" value="TRYPSIN_DOM"/>
    <property type="match status" value="1"/>
</dbReference>
<reference evidence="11" key="1">
    <citation type="submission" date="2020-04" db="EMBL/GenBank/DDBJ databases">
        <title>Hybrid Assembly of Korean Phytophthora infestans isolates.</title>
        <authorList>
            <person name="Prokchorchik M."/>
            <person name="Lee Y."/>
            <person name="Seo J."/>
            <person name="Cho J.-H."/>
            <person name="Park Y.-E."/>
            <person name="Jang D.-C."/>
            <person name="Im J.-S."/>
            <person name="Choi J.-G."/>
            <person name="Park H.-J."/>
            <person name="Lee G.-B."/>
            <person name="Lee Y.-G."/>
            <person name="Hong S.-Y."/>
            <person name="Cho K."/>
            <person name="Sohn K.H."/>
        </authorList>
    </citation>
    <scope>NUCLEOTIDE SEQUENCE</scope>
    <source>
        <strain evidence="11">KR_1_A1</strain>
        <strain evidence="12">KR_2_A2</strain>
    </source>
</reference>
<protein>
    <submittedName>
        <fullName evidence="11">Trypsin</fullName>
    </submittedName>
</protein>
<feature type="region of interest" description="Disordered" evidence="8">
    <location>
        <begin position="143"/>
        <end position="169"/>
    </location>
</feature>
<dbReference type="PRINTS" id="PR00722">
    <property type="entry name" value="CHYMOTRYPSIN"/>
</dbReference>
<evidence type="ECO:0000256" key="8">
    <source>
        <dbReference type="SAM" id="MobiDB-lite"/>
    </source>
</evidence>
<dbReference type="Proteomes" id="UP000704712">
    <property type="component" value="Unassembled WGS sequence"/>
</dbReference>
<dbReference type="PANTHER" id="PTHR24276">
    <property type="entry name" value="POLYSERASE-RELATED"/>
    <property type="match status" value="1"/>
</dbReference>
<dbReference type="SMART" id="SM00020">
    <property type="entry name" value="Tryp_SPc"/>
    <property type="match status" value="1"/>
</dbReference>
<keyword evidence="6" id="KW-1015">Disulfide bond</keyword>
<dbReference type="Pfam" id="PF00089">
    <property type="entry name" value="Trypsin"/>
    <property type="match status" value="1"/>
</dbReference>
<evidence type="ECO:0000256" key="3">
    <source>
        <dbReference type="ARBA" id="ARBA00022525"/>
    </source>
</evidence>
<feature type="signal peptide" evidence="9">
    <location>
        <begin position="1"/>
        <end position="23"/>
    </location>
</feature>
<gene>
    <name evidence="11" type="ORF">GN244_ATG12442</name>
    <name evidence="12" type="ORF">GN958_ATG01462</name>
</gene>
<dbReference type="InterPro" id="IPR050430">
    <property type="entry name" value="Peptidase_S1"/>
</dbReference>
<evidence type="ECO:0000256" key="5">
    <source>
        <dbReference type="ARBA" id="ARBA00023026"/>
    </source>
</evidence>
<dbReference type="AlphaFoldDB" id="A0A833WHV0"/>
<comment type="caution">
    <text evidence="11">The sequence shown here is derived from an EMBL/GenBank/DDBJ whole genome shotgun (WGS) entry which is preliminary data.</text>
</comment>
<dbReference type="InterPro" id="IPR043504">
    <property type="entry name" value="Peptidase_S1_PA_chymotrypsin"/>
</dbReference>
<evidence type="ECO:0000256" key="2">
    <source>
        <dbReference type="ARBA" id="ARBA00007664"/>
    </source>
</evidence>
<keyword evidence="4 9" id="KW-0732">Signal</keyword>
<dbReference type="InterPro" id="IPR018114">
    <property type="entry name" value="TRYPSIN_HIS"/>
</dbReference>
<dbReference type="PROSITE" id="PS00134">
    <property type="entry name" value="TRYPSIN_HIS"/>
    <property type="match status" value="1"/>
</dbReference>
<name>A0A833WHV0_PHYIN</name>
<evidence type="ECO:0000256" key="7">
    <source>
        <dbReference type="ARBA" id="ARBA00023180"/>
    </source>
</evidence>
<dbReference type="GO" id="GO:0004252">
    <property type="term" value="F:serine-type endopeptidase activity"/>
    <property type="evidence" value="ECO:0007669"/>
    <property type="project" value="InterPro"/>
</dbReference>
<evidence type="ECO:0000259" key="10">
    <source>
        <dbReference type="PROSITE" id="PS50240"/>
    </source>
</evidence>